<reference evidence="1" key="1">
    <citation type="submission" date="2019-11" db="EMBL/GenBank/DDBJ databases">
        <authorList>
            <person name="Feng L."/>
        </authorList>
    </citation>
    <scope>NUCLEOTIDE SEQUENCE</scope>
    <source>
        <strain evidence="1">BgluceraseaLFYP119</strain>
    </source>
</reference>
<gene>
    <name evidence="1" type="ORF">BGLFYP119_02614</name>
</gene>
<protein>
    <recommendedName>
        <fullName evidence="2">DUF2383 domain-containing protein</fullName>
    </recommendedName>
</protein>
<organism evidence="1">
    <name type="scientific">Blautia glucerasea</name>
    <dbReference type="NCBI Taxonomy" id="536633"/>
    <lineage>
        <taxon>Bacteria</taxon>
        <taxon>Bacillati</taxon>
        <taxon>Bacillota</taxon>
        <taxon>Clostridia</taxon>
        <taxon>Lachnospirales</taxon>
        <taxon>Lachnospiraceae</taxon>
        <taxon>Blautia</taxon>
    </lineage>
</organism>
<name>A0A6N2VGH7_9FIRM</name>
<proteinExistence type="predicted"/>
<dbReference type="EMBL" id="CACRST010000025">
    <property type="protein sequence ID" value="VYT28032.1"/>
    <property type="molecule type" value="Genomic_DNA"/>
</dbReference>
<dbReference type="Gene3D" id="1.20.1260.10">
    <property type="match status" value="1"/>
</dbReference>
<dbReference type="AlphaFoldDB" id="A0A6N2VGH7"/>
<accession>A0A6N2VGH7</accession>
<evidence type="ECO:0000313" key="1">
    <source>
        <dbReference type="EMBL" id="VYT28032.1"/>
    </source>
</evidence>
<dbReference type="RefSeq" id="WP_412109958.1">
    <property type="nucleotide sequence ID" value="NZ_CACRST010000025.1"/>
</dbReference>
<evidence type="ECO:0008006" key="2">
    <source>
        <dbReference type="Google" id="ProtNLM"/>
    </source>
</evidence>
<dbReference type="InterPro" id="IPR012347">
    <property type="entry name" value="Ferritin-like"/>
</dbReference>
<sequence>MDDDTIKLLRECNAGIKMGVSSLEDVMEHVTDNNLSRLLQKSIETHSRLGNTTHGYLISFHDEGKEPPTMAKMMSWVKSNIKFSEDEPNRAAAELLTDGCNMGVKSLYRYLHQYPNADKKVKKLAEDVIEAEETLIKELQDYL</sequence>